<evidence type="ECO:0000313" key="3">
    <source>
        <dbReference type="EMBL" id="CAD8341649.1"/>
    </source>
</evidence>
<sequence length="247" mass="28695">MERIKAINTQLRELDEENQKLQQEFTSFQDVNLTKLKQKDEQVTELLDELTRLKREMESRKEADYVNLLNDKKQLKKDHAASKKELRSVKQKLVHMNLEMNDMEVERQDMLADIEALKKSFARQSSKDYLTSLKRQISSLKTHNKALERKLDYEKSASKKSMGRKDETIAFLQKQLTVLKTKRVSQQSPRKPGAGKKQLWSMLTPLRMKKDKVSIKARQMLIDDKNEIMTDADSDFDGDGGSSGSTR</sequence>
<name>A0A7R9ZRR6_9STRA</name>
<feature type="region of interest" description="Disordered" evidence="2">
    <location>
        <begin position="226"/>
        <end position="247"/>
    </location>
</feature>
<evidence type="ECO:0000256" key="1">
    <source>
        <dbReference type="SAM" id="Coils"/>
    </source>
</evidence>
<dbReference type="EMBL" id="HBEF01022262">
    <property type="protein sequence ID" value="CAD8341649.1"/>
    <property type="molecule type" value="Transcribed_RNA"/>
</dbReference>
<accession>A0A7R9ZRR6</accession>
<protein>
    <recommendedName>
        <fullName evidence="4">Cilia- and flagella-associated protein 157</fullName>
    </recommendedName>
</protein>
<reference evidence="3" key="1">
    <citation type="submission" date="2021-01" db="EMBL/GenBank/DDBJ databases">
        <authorList>
            <person name="Corre E."/>
            <person name="Pelletier E."/>
            <person name="Niang G."/>
            <person name="Scheremetjew M."/>
            <person name="Finn R."/>
            <person name="Kale V."/>
            <person name="Holt S."/>
            <person name="Cochrane G."/>
            <person name="Meng A."/>
            <person name="Brown T."/>
            <person name="Cohen L."/>
        </authorList>
    </citation>
    <scope>NUCLEOTIDE SEQUENCE</scope>
    <source>
        <strain evidence="3">CCMP3328</strain>
    </source>
</reference>
<evidence type="ECO:0008006" key="4">
    <source>
        <dbReference type="Google" id="ProtNLM"/>
    </source>
</evidence>
<gene>
    <name evidence="3" type="ORF">CAUS1442_LOCUS13784</name>
</gene>
<feature type="coiled-coil region" evidence="1">
    <location>
        <begin position="4"/>
        <end position="150"/>
    </location>
</feature>
<organism evidence="3">
    <name type="scientific">Craspedostauros australis</name>
    <dbReference type="NCBI Taxonomy" id="1486917"/>
    <lineage>
        <taxon>Eukaryota</taxon>
        <taxon>Sar</taxon>
        <taxon>Stramenopiles</taxon>
        <taxon>Ochrophyta</taxon>
        <taxon>Bacillariophyta</taxon>
        <taxon>Bacillariophyceae</taxon>
        <taxon>Bacillariophycidae</taxon>
        <taxon>Naviculales</taxon>
        <taxon>Naviculaceae</taxon>
        <taxon>Craspedostauros</taxon>
    </lineage>
</organism>
<dbReference type="AlphaFoldDB" id="A0A7R9ZRR6"/>
<keyword evidence="1" id="KW-0175">Coiled coil</keyword>
<evidence type="ECO:0000256" key="2">
    <source>
        <dbReference type="SAM" id="MobiDB-lite"/>
    </source>
</evidence>
<proteinExistence type="predicted"/>